<feature type="domain" description="PROP1-like PPR" evidence="3">
    <location>
        <begin position="258"/>
        <end position="390"/>
    </location>
</feature>
<dbReference type="InterPro" id="IPR033443">
    <property type="entry name" value="PROP1-like_PPR_dom"/>
</dbReference>
<dbReference type="InterPro" id="IPR002885">
    <property type="entry name" value="PPR_rpt"/>
</dbReference>
<gene>
    <name evidence="4" type="ORF">NE237_011695</name>
</gene>
<evidence type="ECO:0000313" key="5">
    <source>
        <dbReference type="Proteomes" id="UP001141806"/>
    </source>
</evidence>
<dbReference type="EMBL" id="JAMYWD010000011">
    <property type="protein sequence ID" value="KAJ4954912.1"/>
    <property type="molecule type" value="Genomic_DNA"/>
</dbReference>
<dbReference type="PANTHER" id="PTHR46862">
    <property type="entry name" value="OS07G0661900 PROTEIN"/>
    <property type="match status" value="1"/>
</dbReference>
<feature type="repeat" description="PPR" evidence="2">
    <location>
        <begin position="203"/>
        <end position="237"/>
    </location>
</feature>
<feature type="repeat" description="PPR" evidence="2">
    <location>
        <begin position="168"/>
        <end position="202"/>
    </location>
</feature>
<comment type="caution">
    <text evidence="4">The sequence shown here is derived from an EMBL/GenBank/DDBJ whole genome shotgun (WGS) entry which is preliminary data.</text>
</comment>
<sequence length="411" mass="46344">MSFCGCYMQSYPSPVKPFIYYMRQTHQDPSWKISLCGKPRLVSPLKSPARSSLVTIDGKETENDGGLKEDKPRLKWVEVGPNAIEEQKQAISQLPPKMTNRCKALMRQIICFSSQEKNLSQILDAWVRIMKPIRADWLSVLKEMKRIEHPLLFEVTELALLQESFEANVRDYTKIIDGYGKQNRLQDAENAFLAMKNRGFSCDQVTLTALIHMYSKAGDLKQAEATFEEIKLLGLPLDGRAYGSMIMAYVRAGVTMQGENLLREMEVQEIYAGKEVYKALLRAYSMVGDTEGAQRVFDAIQFAGMTPDVKLCALLMNAYVVAGQSDNARSVFENLKSAGLEPSDKCVALMLTAYAKENRLKKAMDLLIDLERDGVIIGKEASEILAGWFHRIGVVGDIEFVLREYSKFDVN</sequence>
<keyword evidence="1" id="KW-0677">Repeat</keyword>
<evidence type="ECO:0000256" key="2">
    <source>
        <dbReference type="PROSITE-ProRule" id="PRU00708"/>
    </source>
</evidence>
<feature type="repeat" description="PPR" evidence="2">
    <location>
        <begin position="308"/>
        <end position="342"/>
    </location>
</feature>
<dbReference type="OrthoDB" id="185373at2759"/>
<reference evidence="4" key="1">
    <citation type="journal article" date="2023" name="Plant J.">
        <title>The genome of the king protea, Protea cynaroides.</title>
        <authorList>
            <person name="Chang J."/>
            <person name="Duong T.A."/>
            <person name="Schoeman C."/>
            <person name="Ma X."/>
            <person name="Roodt D."/>
            <person name="Barker N."/>
            <person name="Li Z."/>
            <person name="Van de Peer Y."/>
            <person name="Mizrachi E."/>
        </authorList>
    </citation>
    <scope>NUCLEOTIDE SEQUENCE</scope>
    <source>
        <tissue evidence="4">Young leaves</tissue>
    </source>
</reference>
<evidence type="ECO:0000259" key="3">
    <source>
        <dbReference type="Pfam" id="PF17177"/>
    </source>
</evidence>
<accession>A0A9Q0GZM1</accession>
<dbReference type="PROSITE" id="PS51375">
    <property type="entry name" value="PPR"/>
    <property type="match status" value="4"/>
</dbReference>
<dbReference type="Pfam" id="PF17177">
    <property type="entry name" value="PPR_long"/>
    <property type="match status" value="1"/>
</dbReference>
<name>A0A9Q0GZM1_9MAGN</name>
<dbReference type="NCBIfam" id="TIGR00756">
    <property type="entry name" value="PPR"/>
    <property type="match status" value="3"/>
</dbReference>
<dbReference type="Pfam" id="PF13041">
    <property type="entry name" value="PPR_2"/>
    <property type="match status" value="1"/>
</dbReference>
<dbReference type="Proteomes" id="UP001141806">
    <property type="component" value="Unassembled WGS sequence"/>
</dbReference>
<dbReference type="AlphaFoldDB" id="A0A9Q0GZM1"/>
<protein>
    <recommendedName>
        <fullName evidence="3">PROP1-like PPR domain-containing protein</fullName>
    </recommendedName>
</protein>
<evidence type="ECO:0000313" key="4">
    <source>
        <dbReference type="EMBL" id="KAJ4954912.1"/>
    </source>
</evidence>
<dbReference type="PANTHER" id="PTHR46862:SF3">
    <property type="entry name" value="OS07G0661900 PROTEIN"/>
    <property type="match status" value="1"/>
</dbReference>
<organism evidence="4 5">
    <name type="scientific">Protea cynaroides</name>
    <dbReference type="NCBI Taxonomy" id="273540"/>
    <lineage>
        <taxon>Eukaryota</taxon>
        <taxon>Viridiplantae</taxon>
        <taxon>Streptophyta</taxon>
        <taxon>Embryophyta</taxon>
        <taxon>Tracheophyta</taxon>
        <taxon>Spermatophyta</taxon>
        <taxon>Magnoliopsida</taxon>
        <taxon>Proteales</taxon>
        <taxon>Proteaceae</taxon>
        <taxon>Protea</taxon>
    </lineage>
</organism>
<evidence type="ECO:0000256" key="1">
    <source>
        <dbReference type="ARBA" id="ARBA00022737"/>
    </source>
</evidence>
<keyword evidence="5" id="KW-1185">Reference proteome</keyword>
<proteinExistence type="predicted"/>
<dbReference type="Gene3D" id="1.25.40.10">
    <property type="entry name" value="Tetratricopeptide repeat domain"/>
    <property type="match status" value="2"/>
</dbReference>
<feature type="repeat" description="PPR" evidence="2">
    <location>
        <begin position="273"/>
        <end position="307"/>
    </location>
</feature>
<dbReference type="InterPro" id="IPR011990">
    <property type="entry name" value="TPR-like_helical_dom_sf"/>
</dbReference>